<evidence type="ECO:0000313" key="2">
    <source>
        <dbReference type="Proteomes" id="UP000683139"/>
    </source>
</evidence>
<dbReference type="Proteomes" id="UP000683139">
    <property type="component" value="Unassembled WGS sequence"/>
</dbReference>
<gene>
    <name evidence="1" type="ORF">J40TS1_07350</name>
</gene>
<organism evidence="1 2">
    <name type="scientific">Paenibacillus montaniterrae</name>
    <dbReference type="NCBI Taxonomy" id="429341"/>
    <lineage>
        <taxon>Bacteria</taxon>
        <taxon>Bacillati</taxon>
        <taxon>Bacillota</taxon>
        <taxon>Bacilli</taxon>
        <taxon>Bacillales</taxon>
        <taxon>Paenibacillaceae</taxon>
        <taxon>Paenibacillus</taxon>
    </lineage>
</organism>
<comment type="caution">
    <text evidence="1">The sequence shown here is derived from an EMBL/GenBank/DDBJ whole genome shotgun (WGS) entry which is preliminary data.</text>
</comment>
<name>A0A919YQH5_9BACL</name>
<sequence>MREMKLKPFIIAFVVVLVLLVGGSFTYQYVAQEKPMQEKLDKLVYSNILLPVEKQDGSYHLTMEVVKDCKLQEAMEELKQAVQEYDLTEENYDVQLLNKSSELQDVWQGQLFAIAEIMANQQYSELPELMQTIEKEHPDVQADASMDEKYVYITLLKDGQRFDKLLPLDGGKMEVWQDAQ</sequence>
<keyword evidence="2" id="KW-1185">Reference proteome</keyword>
<dbReference type="EMBL" id="BOSE01000001">
    <property type="protein sequence ID" value="GIP15093.1"/>
    <property type="molecule type" value="Genomic_DNA"/>
</dbReference>
<dbReference type="AlphaFoldDB" id="A0A919YQH5"/>
<proteinExistence type="predicted"/>
<dbReference type="RefSeq" id="WP_213513251.1">
    <property type="nucleotide sequence ID" value="NZ_BOSE01000001.1"/>
</dbReference>
<accession>A0A919YQH5</accession>
<evidence type="ECO:0000313" key="1">
    <source>
        <dbReference type="EMBL" id="GIP15093.1"/>
    </source>
</evidence>
<protein>
    <submittedName>
        <fullName evidence="1">Uncharacterized protein</fullName>
    </submittedName>
</protein>
<reference evidence="1" key="1">
    <citation type="submission" date="2021-03" db="EMBL/GenBank/DDBJ databases">
        <title>Antimicrobial resistance genes in bacteria isolated from Japanese honey, and their potential for conferring macrolide and lincosamide resistance in the American foulbrood pathogen Paenibacillus larvae.</title>
        <authorList>
            <person name="Okamoto M."/>
            <person name="Kumagai M."/>
            <person name="Kanamori H."/>
            <person name="Takamatsu D."/>
        </authorList>
    </citation>
    <scope>NUCLEOTIDE SEQUENCE</scope>
    <source>
        <strain evidence="1">J40TS1</strain>
    </source>
</reference>